<accession>A0A0B5FP44</accession>
<name>A0A0B5FP44_9BACT</name>
<evidence type="ECO:0000313" key="4">
    <source>
        <dbReference type="EMBL" id="AJF05845.1"/>
    </source>
</evidence>
<dbReference type="Proteomes" id="UP000035036">
    <property type="component" value="Chromosome"/>
</dbReference>
<dbReference type="SUPFAM" id="SSF51412">
    <property type="entry name" value="Inosine monophosphate dehydrogenase (IMPDH)"/>
    <property type="match status" value="1"/>
</dbReference>
<keyword evidence="1" id="KW-0285">Flavoprotein</keyword>
<dbReference type="InterPro" id="IPR013785">
    <property type="entry name" value="Aldolase_TIM"/>
</dbReference>
<dbReference type="EMBL" id="CP010311">
    <property type="protein sequence ID" value="AJF05845.1"/>
    <property type="molecule type" value="Genomic_DNA"/>
</dbReference>
<dbReference type="InterPro" id="IPR004136">
    <property type="entry name" value="NMO"/>
</dbReference>
<dbReference type="Gene3D" id="3.20.20.70">
    <property type="entry name" value="Aldolase class I"/>
    <property type="match status" value="1"/>
</dbReference>
<keyword evidence="4" id="KW-0223">Dioxygenase</keyword>
<sequence>MNKSLTIGKHRVPFPLLQGGMGVRVSGGRLAGHVALCGGVGIVATAGIGLNSPHYSGKNYFPANEQALRDEIRLAYEIAPDGVIGTNCMVAVSDYDDQVRISCEAGAKLIVSGAGLPLSLPGLTADFPDVALVPIVSSLKAAQLIARKWKKSFNRLPDAVVVEDPDTAGGHLGEKIENIGFGAYDQYATVRAVKAYFRDEHGLDIPIIAAGGIWDRQDVEHALREGADGVQMASRFVCTEECDAEPAFKKAYLDCRQEDIGLIMSPAGLPGRAIKKNVEQVRERDLGVDLYCPSACLKKCSYKEGRERFCIVHALDRAQRGDVDTGLVFCGTNAWKADRITTVQAIFDELFDLADGLPVSQAANG</sequence>
<dbReference type="GO" id="GO:0051213">
    <property type="term" value="F:dioxygenase activity"/>
    <property type="evidence" value="ECO:0007669"/>
    <property type="project" value="UniProtKB-KW"/>
</dbReference>
<dbReference type="KEGG" id="gsb:GSUB_03710"/>
<dbReference type="PANTHER" id="PTHR32332">
    <property type="entry name" value="2-NITROPROPANE DIOXYGENASE"/>
    <property type="match status" value="1"/>
</dbReference>
<evidence type="ECO:0000256" key="1">
    <source>
        <dbReference type="ARBA" id="ARBA00022630"/>
    </source>
</evidence>
<dbReference type="GO" id="GO:0018580">
    <property type="term" value="F:nitronate monooxygenase activity"/>
    <property type="evidence" value="ECO:0007669"/>
    <property type="project" value="InterPro"/>
</dbReference>
<dbReference type="Pfam" id="PF03060">
    <property type="entry name" value="NMO"/>
    <property type="match status" value="1"/>
</dbReference>
<dbReference type="STRING" id="483547.GSUB_03710"/>
<gene>
    <name evidence="4" type="ORF">GSUB_03710</name>
</gene>
<protein>
    <submittedName>
        <fullName evidence="4">2-nitropropane dioxygenase</fullName>
    </submittedName>
</protein>
<dbReference type="OrthoDB" id="9778912at2"/>
<dbReference type="RefSeq" id="WP_040199241.1">
    <property type="nucleotide sequence ID" value="NZ_CP010311.1"/>
</dbReference>
<organism evidence="4 5">
    <name type="scientific">Geoalkalibacter subterraneus</name>
    <dbReference type="NCBI Taxonomy" id="483547"/>
    <lineage>
        <taxon>Bacteria</taxon>
        <taxon>Pseudomonadati</taxon>
        <taxon>Thermodesulfobacteriota</taxon>
        <taxon>Desulfuromonadia</taxon>
        <taxon>Desulfuromonadales</taxon>
        <taxon>Geoalkalibacteraceae</taxon>
        <taxon>Geoalkalibacter</taxon>
    </lineage>
</organism>
<keyword evidence="5" id="KW-1185">Reference proteome</keyword>
<reference evidence="4 5" key="1">
    <citation type="journal article" date="2015" name="Genome Announc.">
        <title>Genomes of Geoalkalibacter ferrihydriticus Z-0531T and Geoalkalibacter subterraneus Red1T, Two Haloalkaliphilic Metal-Reducing Deltaproteobacteria.</title>
        <authorList>
            <person name="Badalamenti J.P."/>
            <person name="Krajmalnik-Brown R."/>
            <person name="Torres C.I."/>
            <person name="Bond D.R."/>
        </authorList>
    </citation>
    <scope>NUCLEOTIDE SEQUENCE [LARGE SCALE GENOMIC DNA]</scope>
    <source>
        <strain evidence="4 5">Red1</strain>
    </source>
</reference>
<dbReference type="CDD" id="cd04730">
    <property type="entry name" value="NPD_like"/>
    <property type="match status" value="1"/>
</dbReference>
<dbReference type="AlphaFoldDB" id="A0A0B5FP44"/>
<keyword evidence="3" id="KW-0560">Oxidoreductase</keyword>
<evidence type="ECO:0000256" key="3">
    <source>
        <dbReference type="ARBA" id="ARBA00023002"/>
    </source>
</evidence>
<evidence type="ECO:0000256" key="2">
    <source>
        <dbReference type="ARBA" id="ARBA00022643"/>
    </source>
</evidence>
<evidence type="ECO:0000313" key="5">
    <source>
        <dbReference type="Proteomes" id="UP000035036"/>
    </source>
</evidence>
<dbReference type="PANTHER" id="PTHR32332:SF18">
    <property type="entry name" value="2-NITROPROPANE DIOXYGENASE"/>
    <property type="match status" value="1"/>
</dbReference>
<keyword evidence="2" id="KW-0288">FMN</keyword>
<proteinExistence type="predicted"/>
<dbReference type="HOGENOM" id="CLU_038732_0_1_7"/>